<comment type="caution">
    <text evidence="1">The sequence shown here is derived from an EMBL/GenBank/DDBJ whole genome shotgun (WGS) entry which is preliminary data.</text>
</comment>
<evidence type="ECO:0000313" key="2">
    <source>
        <dbReference type="Proteomes" id="UP001422759"/>
    </source>
</evidence>
<dbReference type="Proteomes" id="UP001422759">
    <property type="component" value="Unassembled WGS sequence"/>
</dbReference>
<organism evidence="1 2">
    <name type="scientific">Kitasatospora kazusensis</name>
    <dbReference type="NCBI Taxonomy" id="407974"/>
    <lineage>
        <taxon>Bacteria</taxon>
        <taxon>Bacillati</taxon>
        <taxon>Actinomycetota</taxon>
        <taxon>Actinomycetes</taxon>
        <taxon>Kitasatosporales</taxon>
        <taxon>Streptomycetaceae</taxon>
        <taxon>Kitasatospora</taxon>
    </lineage>
</organism>
<dbReference type="RefSeq" id="WP_344460208.1">
    <property type="nucleotide sequence ID" value="NZ_BAAANT010000002.1"/>
</dbReference>
<name>A0ABN2YTT0_9ACTN</name>
<protein>
    <submittedName>
        <fullName evidence="1">Uncharacterized protein</fullName>
    </submittedName>
</protein>
<sequence length="66" mass="6702">MAALAWLIIPVAAALVATLWAGWAARTPRATGDPASLAEHQRFLAAMERSTASAAPSGATGERGGQ</sequence>
<keyword evidence="2" id="KW-1185">Reference proteome</keyword>
<evidence type="ECO:0000313" key="1">
    <source>
        <dbReference type="EMBL" id="GAA2131585.1"/>
    </source>
</evidence>
<dbReference type="EMBL" id="BAAANT010000002">
    <property type="protein sequence ID" value="GAA2131585.1"/>
    <property type="molecule type" value="Genomic_DNA"/>
</dbReference>
<proteinExistence type="predicted"/>
<accession>A0ABN2YTT0</accession>
<reference evidence="1 2" key="1">
    <citation type="journal article" date="2019" name="Int. J. Syst. Evol. Microbiol.">
        <title>The Global Catalogue of Microorganisms (GCM) 10K type strain sequencing project: providing services to taxonomists for standard genome sequencing and annotation.</title>
        <authorList>
            <consortium name="The Broad Institute Genomics Platform"/>
            <consortium name="The Broad Institute Genome Sequencing Center for Infectious Disease"/>
            <person name="Wu L."/>
            <person name="Ma J."/>
        </authorList>
    </citation>
    <scope>NUCLEOTIDE SEQUENCE [LARGE SCALE GENOMIC DNA]</scope>
    <source>
        <strain evidence="1 2">JCM 14560</strain>
    </source>
</reference>
<gene>
    <name evidence="1" type="ORF">GCM10009760_05470</name>
</gene>